<protein>
    <submittedName>
        <fullName evidence="2">Uncharacterized protein</fullName>
    </submittedName>
</protein>
<evidence type="ECO:0000313" key="2">
    <source>
        <dbReference type="EMBL" id="TCD00387.1"/>
    </source>
</evidence>
<gene>
    <name evidence="2" type="ORF">EZ437_14270</name>
</gene>
<organism evidence="2 3">
    <name type="scientific">Pedobacter psychroterrae</name>
    <dbReference type="NCBI Taxonomy" id="2530453"/>
    <lineage>
        <taxon>Bacteria</taxon>
        <taxon>Pseudomonadati</taxon>
        <taxon>Bacteroidota</taxon>
        <taxon>Sphingobacteriia</taxon>
        <taxon>Sphingobacteriales</taxon>
        <taxon>Sphingobacteriaceae</taxon>
        <taxon>Pedobacter</taxon>
    </lineage>
</organism>
<feature type="transmembrane region" description="Helical" evidence="1">
    <location>
        <begin position="158"/>
        <end position="181"/>
    </location>
</feature>
<dbReference type="OrthoDB" id="792396at2"/>
<comment type="caution">
    <text evidence="2">The sequence shown here is derived from an EMBL/GenBank/DDBJ whole genome shotgun (WGS) entry which is preliminary data.</text>
</comment>
<sequence>MKLTIKQLNEIHHFVSMQVKYRETCEELYDHLVNALEFKDEAFSLLLVAQIIKEDFGSFELIGEEEKHHRKHVTVKYSKLLWREVLNSFEVPRCCIYIVICWYFYMIYNSTIPEKVMINIMYALAIAVTFPGVYYFYKRYFIDRRFEKPSLIYDFMNRTWLIGFSIVISIIGLVVQPAALFSVNGEAKFFVLFGTTLLTDIYVRSFKRLFDKKINMLPATRLVLDR</sequence>
<keyword evidence="1" id="KW-0812">Transmembrane</keyword>
<name>A0A4V2ML22_9SPHI</name>
<keyword evidence="3" id="KW-1185">Reference proteome</keyword>
<proteinExistence type="predicted"/>
<dbReference type="EMBL" id="SJSL01000003">
    <property type="protein sequence ID" value="TCD00387.1"/>
    <property type="molecule type" value="Genomic_DNA"/>
</dbReference>
<keyword evidence="1" id="KW-1133">Transmembrane helix</keyword>
<feature type="transmembrane region" description="Helical" evidence="1">
    <location>
        <begin position="187"/>
        <end position="203"/>
    </location>
</feature>
<accession>A0A4V2ML22</accession>
<reference evidence="2 3" key="1">
    <citation type="submission" date="2019-02" db="EMBL/GenBank/DDBJ databases">
        <title>Pedobacter sp. RP-1-14 sp. nov., isolated from Arctic soil.</title>
        <authorList>
            <person name="Dahal R.H."/>
        </authorList>
    </citation>
    <scope>NUCLEOTIDE SEQUENCE [LARGE SCALE GENOMIC DNA]</scope>
    <source>
        <strain evidence="2 3">RP-1-14</strain>
    </source>
</reference>
<dbReference type="RefSeq" id="WP_131596736.1">
    <property type="nucleotide sequence ID" value="NZ_SJSL01000003.1"/>
</dbReference>
<feature type="transmembrane region" description="Helical" evidence="1">
    <location>
        <begin position="85"/>
        <end position="105"/>
    </location>
</feature>
<dbReference type="AlphaFoldDB" id="A0A4V2ML22"/>
<evidence type="ECO:0000256" key="1">
    <source>
        <dbReference type="SAM" id="Phobius"/>
    </source>
</evidence>
<feature type="transmembrane region" description="Helical" evidence="1">
    <location>
        <begin position="117"/>
        <end position="137"/>
    </location>
</feature>
<dbReference type="Proteomes" id="UP000293347">
    <property type="component" value="Unassembled WGS sequence"/>
</dbReference>
<evidence type="ECO:0000313" key="3">
    <source>
        <dbReference type="Proteomes" id="UP000293347"/>
    </source>
</evidence>
<keyword evidence="1" id="KW-0472">Membrane</keyword>